<protein>
    <submittedName>
        <fullName evidence="3">Protein GVQW3</fullName>
    </submittedName>
</protein>
<name>A0A8X6RGG6_TRICX</name>
<evidence type="ECO:0000313" key="3">
    <source>
        <dbReference type="EMBL" id="GFX92122.1"/>
    </source>
</evidence>
<evidence type="ECO:0000313" key="4">
    <source>
        <dbReference type="Proteomes" id="UP000887159"/>
    </source>
</evidence>
<organism evidence="3 4">
    <name type="scientific">Trichonephila clavipes</name>
    <name type="common">Golden silk orbweaver</name>
    <name type="synonym">Nephila clavipes</name>
    <dbReference type="NCBI Taxonomy" id="2585209"/>
    <lineage>
        <taxon>Eukaryota</taxon>
        <taxon>Metazoa</taxon>
        <taxon>Ecdysozoa</taxon>
        <taxon>Arthropoda</taxon>
        <taxon>Chelicerata</taxon>
        <taxon>Arachnida</taxon>
        <taxon>Araneae</taxon>
        <taxon>Araneomorphae</taxon>
        <taxon>Entelegynae</taxon>
        <taxon>Araneoidea</taxon>
        <taxon>Nephilidae</taxon>
        <taxon>Trichonephila</taxon>
    </lineage>
</organism>
<gene>
    <name evidence="3" type="primary">GVQW3</name>
    <name evidence="3" type="ORF">TNCV_1740421</name>
</gene>
<evidence type="ECO:0000256" key="1">
    <source>
        <dbReference type="SAM" id="MobiDB-lite"/>
    </source>
</evidence>
<dbReference type="InterPro" id="IPR041426">
    <property type="entry name" value="Mos1_HTH"/>
</dbReference>
<evidence type="ECO:0000259" key="2">
    <source>
        <dbReference type="Pfam" id="PF17906"/>
    </source>
</evidence>
<accession>A0A8X6RGG6</accession>
<dbReference type="InterPro" id="IPR052709">
    <property type="entry name" value="Transposase-MT_Hybrid"/>
</dbReference>
<reference evidence="3" key="1">
    <citation type="submission" date="2020-08" db="EMBL/GenBank/DDBJ databases">
        <title>Multicomponent nature underlies the extraordinary mechanical properties of spider dragline silk.</title>
        <authorList>
            <person name="Kono N."/>
            <person name="Nakamura H."/>
            <person name="Mori M."/>
            <person name="Yoshida Y."/>
            <person name="Ohtoshi R."/>
            <person name="Malay A.D."/>
            <person name="Moran D.A.P."/>
            <person name="Tomita M."/>
            <person name="Numata K."/>
            <person name="Arakawa K."/>
        </authorList>
    </citation>
    <scope>NUCLEOTIDE SEQUENCE</scope>
</reference>
<dbReference type="Pfam" id="PF17906">
    <property type="entry name" value="HTH_48"/>
    <property type="match status" value="1"/>
</dbReference>
<feature type="region of interest" description="Disordered" evidence="1">
    <location>
        <begin position="54"/>
        <end position="75"/>
    </location>
</feature>
<feature type="compositionally biased region" description="Polar residues" evidence="1">
    <location>
        <begin position="54"/>
        <end position="66"/>
    </location>
</feature>
<sequence>MCENTDQRICIEFCFKLSKTGKETYEMIKTAFGEEAMRRARVFEWFRLFKEGRQSVNNDPRSGRPSTSRDEDKIAQVKAVVRSDRRLTV</sequence>
<keyword evidence="4" id="KW-1185">Reference proteome</keyword>
<dbReference type="AlphaFoldDB" id="A0A8X6RGG6"/>
<dbReference type="Proteomes" id="UP000887159">
    <property type="component" value="Unassembled WGS sequence"/>
</dbReference>
<feature type="domain" description="Mos1 transposase HTH" evidence="2">
    <location>
        <begin position="8"/>
        <end position="52"/>
    </location>
</feature>
<dbReference type="PANTHER" id="PTHR46060:SF1">
    <property type="entry name" value="MARINER MOS1 TRANSPOSASE-LIKE PROTEIN"/>
    <property type="match status" value="1"/>
</dbReference>
<dbReference type="PANTHER" id="PTHR46060">
    <property type="entry name" value="MARINER MOS1 TRANSPOSASE-LIKE PROTEIN"/>
    <property type="match status" value="1"/>
</dbReference>
<dbReference type="EMBL" id="BMAU01021142">
    <property type="protein sequence ID" value="GFX92122.1"/>
    <property type="molecule type" value="Genomic_DNA"/>
</dbReference>
<comment type="caution">
    <text evidence="3">The sequence shown here is derived from an EMBL/GenBank/DDBJ whole genome shotgun (WGS) entry which is preliminary data.</text>
</comment>
<dbReference type="Gene3D" id="1.10.10.1450">
    <property type="match status" value="1"/>
</dbReference>
<proteinExistence type="predicted"/>